<proteinExistence type="predicted"/>
<protein>
    <submittedName>
        <fullName evidence="2">Uncharacterized protein</fullName>
    </submittedName>
</protein>
<evidence type="ECO:0000313" key="3">
    <source>
        <dbReference type="Proteomes" id="UP001500253"/>
    </source>
</evidence>
<name>A0ABP5T015_9ACTN</name>
<feature type="compositionally biased region" description="Low complexity" evidence="1">
    <location>
        <begin position="41"/>
        <end position="61"/>
    </location>
</feature>
<sequence length="61" mass="6374">MASGVHPRSGRTPPAVEVVARELERQVRAAVARGDWLSARPQPAEPAQSAQPAETATAETG</sequence>
<keyword evidence="3" id="KW-1185">Reference proteome</keyword>
<comment type="caution">
    <text evidence="2">The sequence shown here is derived from an EMBL/GenBank/DDBJ whole genome shotgun (WGS) entry which is preliminary data.</text>
</comment>
<feature type="region of interest" description="Disordered" evidence="1">
    <location>
        <begin position="34"/>
        <end position="61"/>
    </location>
</feature>
<dbReference type="EMBL" id="BAAASD010000010">
    <property type="protein sequence ID" value="GAA2342550.1"/>
    <property type="molecule type" value="Genomic_DNA"/>
</dbReference>
<accession>A0ABP5T015</accession>
<reference evidence="3" key="1">
    <citation type="journal article" date="2019" name="Int. J. Syst. Evol. Microbiol.">
        <title>The Global Catalogue of Microorganisms (GCM) 10K type strain sequencing project: providing services to taxonomists for standard genome sequencing and annotation.</title>
        <authorList>
            <consortium name="The Broad Institute Genomics Platform"/>
            <consortium name="The Broad Institute Genome Sequencing Center for Infectious Disease"/>
            <person name="Wu L."/>
            <person name="Ma J."/>
        </authorList>
    </citation>
    <scope>NUCLEOTIDE SEQUENCE [LARGE SCALE GENOMIC DNA]</scope>
    <source>
        <strain evidence="3">JCM 4316</strain>
    </source>
</reference>
<evidence type="ECO:0000256" key="1">
    <source>
        <dbReference type="SAM" id="MobiDB-lite"/>
    </source>
</evidence>
<dbReference type="RefSeq" id="WP_346174952.1">
    <property type="nucleotide sequence ID" value="NZ_BAAASD010000010.1"/>
</dbReference>
<organism evidence="2 3">
    <name type="scientific">Streptomyces cuspidosporus</name>
    <dbReference type="NCBI Taxonomy" id="66882"/>
    <lineage>
        <taxon>Bacteria</taxon>
        <taxon>Bacillati</taxon>
        <taxon>Actinomycetota</taxon>
        <taxon>Actinomycetes</taxon>
        <taxon>Kitasatosporales</taxon>
        <taxon>Streptomycetaceae</taxon>
        <taxon>Streptomyces</taxon>
    </lineage>
</organism>
<evidence type="ECO:0000313" key="2">
    <source>
        <dbReference type="EMBL" id="GAA2342550.1"/>
    </source>
</evidence>
<gene>
    <name evidence="2" type="ORF">GCM10010246_29840</name>
</gene>
<dbReference type="Proteomes" id="UP001500253">
    <property type="component" value="Unassembled WGS sequence"/>
</dbReference>